<dbReference type="Gene3D" id="3.20.80.10">
    <property type="entry name" value="Regulatory factor, effector binding domain"/>
    <property type="match status" value="1"/>
</dbReference>
<sequence>MKVIGITVRTSNAAGAPGTDIPELWNRFLSEAILLKIPNRINDTIYCVYTNYEGDHTKPYTTLLGCQVTEMDTIPHGTTGIEIPKGIYEQVSVTGNLMNGIVFQAWIDIWQRPLNRTYIADFEVYDEKAADMSNAEVNIFVGVQN</sequence>
<protein>
    <submittedName>
        <fullName evidence="2">GyrI-like domain-containing protein</fullName>
    </submittedName>
</protein>
<evidence type="ECO:0000259" key="1">
    <source>
        <dbReference type="SMART" id="SM00871"/>
    </source>
</evidence>
<name>A0ABS9BG02_9BACT</name>
<dbReference type="InterPro" id="IPR029441">
    <property type="entry name" value="Cass2"/>
</dbReference>
<dbReference type="SMART" id="SM00871">
    <property type="entry name" value="AraC_E_bind"/>
    <property type="match status" value="1"/>
</dbReference>
<proteinExistence type="predicted"/>
<feature type="domain" description="AraC effector-binding" evidence="1">
    <location>
        <begin position="1"/>
        <end position="144"/>
    </location>
</feature>
<dbReference type="InterPro" id="IPR053182">
    <property type="entry name" value="YobU-like_regulator"/>
</dbReference>
<dbReference type="Proteomes" id="UP001200145">
    <property type="component" value="Unassembled WGS sequence"/>
</dbReference>
<dbReference type="InterPro" id="IPR010499">
    <property type="entry name" value="AraC_E-bd"/>
</dbReference>
<comment type="caution">
    <text evidence="2">The sequence shown here is derived from an EMBL/GenBank/DDBJ whole genome shotgun (WGS) entry which is preliminary data.</text>
</comment>
<evidence type="ECO:0000313" key="3">
    <source>
        <dbReference type="Proteomes" id="UP001200145"/>
    </source>
</evidence>
<organism evidence="2 3">
    <name type="scientific">Flavihumibacter fluminis</name>
    <dbReference type="NCBI Taxonomy" id="2909236"/>
    <lineage>
        <taxon>Bacteria</taxon>
        <taxon>Pseudomonadati</taxon>
        <taxon>Bacteroidota</taxon>
        <taxon>Chitinophagia</taxon>
        <taxon>Chitinophagales</taxon>
        <taxon>Chitinophagaceae</taxon>
        <taxon>Flavihumibacter</taxon>
    </lineage>
</organism>
<dbReference type="EMBL" id="JAKEVY010000002">
    <property type="protein sequence ID" value="MCF1714627.1"/>
    <property type="molecule type" value="Genomic_DNA"/>
</dbReference>
<dbReference type="Pfam" id="PF14526">
    <property type="entry name" value="Cass2"/>
    <property type="match status" value="1"/>
</dbReference>
<evidence type="ECO:0000313" key="2">
    <source>
        <dbReference type="EMBL" id="MCF1714627.1"/>
    </source>
</evidence>
<keyword evidence="3" id="KW-1185">Reference proteome</keyword>
<dbReference type="SUPFAM" id="SSF55136">
    <property type="entry name" value="Probable bacterial effector-binding domain"/>
    <property type="match status" value="1"/>
</dbReference>
<gene>
    <name evidence="2" type="ORF">L0U88_08325</name>
</gene>
<accession>A0ABS9BG02</accession>
<reference evidence="2 3" key="1">
    <citation type="submission" date="2022-01" db="EMBL/GenBank/DDBJ databases">
        <title>Flavihumibacter sp. nov., isolated from sediment of a river.</title>
        <authorList>
            <person name="Liu H."/>
        </authorList>
    </citation>
    <scope>NUCLEOTIDE SEQUENCE [LARGE SCALE GENOMIC DNA]</scope>
    <source>
        <strain evidence="2 3">RY-1</strain>
    </source>
</reference>
<dbReference type="InterPro" id="IPR011256">
    <property type="entry name" value="Reg_factor_effector_dom_sf"/>
</dbReference>
<dbReference type="PANTHER" id="PTHR36444">
    <property type="entry name" value="TRANSCRIPTIONAL REGULATOR PROTEIN YOBU-RELATED"/>
    <property type="match status" value="1"/>
</dbReference>
<dbReference type="PANTHER" id="PTHR36444:SF2">
    <property type="entry name" value="TRANSCRIPTIONAL REGULATOR PROTEIN YOBU-RELATED"/>
    <property type="match status" value="1"/>
</dbReference>